<accession>A0AAE1F4S5</accession>
<protein>
    <submittedName>
        <fullName evidence="2">Uncharacterized protein</fullName>
    </submittedName>
</protein>
<reference evidence="2" key="1">
    <citation type="submission" date="2023-10" db="EMBL/GenBank/DDBJ databases">
        <title>Genome assemblies of two species of porcelain crab, Petrolisthes cinctipes and Petrolisthes manimaculis (Anomura: Porcellanidae).</title>
        <authorList>
            <person name="Angst P."/>
        </authorList>
    </citation>
    <scope>NUCLEOTIDE SEQUENCE</scope>
    <source>
        <strain evidence="2">PB745_01</strain>
        <tissue evidence="2">Gill</tissue>
    </source>
</reference>
<feature type="compositionally biased region" description="Basic and acidic residues" evidence="1">
    <location>
        <begin position="126"/>
        <end position="160"/>
    </location>
</feature>
<dbReference type="AlphaFoldDB" id="A0AAE1F4S5"/>
<comment type="caution">
    <text evidence="2">The sequence shown here is derived from an EMBL/GenBank/DDBJ whole genome shotgun (WGS) entry which is preliminary data.</text>
</comment>
<evidence type="ECO:0000313" key="3">
    <source>
        <dbReference type="Proteomes" id="UP001286313"/>
    </source>
</evidence>
<feature type="compositionally biased region" description="Basic and acidic residues" evidence="1">
    <location>
        <begin position="37"/>
        <end position="51"/>
    </location>
</feature>
<feature type="compositionally biased region" description="Basic and acidic residues" evidence="1">
    <location>
        <begin position="81"/>
        <end position="119"/>
    </location>
</feature>
<proteinExistence type="predicted"/>
<evidence type="ECO:0000313" key="2">
    <source>
        <dbReference type="EMBL" id="KAK3867297.1"/>
    </source>
</evidence>
<feature type="compositionally biased region" description="Basic and acidic residues" evidence="1">
    <location>
        <begin position="59"/>
        <end position="73"/>
    </location>
</feature>
<feature type="compositionally biased region" description="Basic and acidic residues" evidence="1">
    <location>
        <begin position="1"/>
        <end position="30"/>
    </location>
</feature>
<dbReference type="EMBL" id="JAWQEG010003240">
    <property type="protein sequence ID" value="KAK3867297.1"/>
    <property type="molecule type" value="Genomic_DNA"/>
</dbReference>
<gene>
    <name evidence="2" type="ORF">Pcinc_027235</name>
</gene>
<sequence length="231" mass="26732">MKMLKEKVRLAQSRKQTEQEAGNERERGEVEGNTEWKGAEKEGYEGWKGGEVEGNTEWKGAEKEGYEGWKGGEMEGNTEWKGAEKEGYEGWRGQEKEGNKGWRGGEKDMRGREERRKETMDEEEARGDAKIRGVERRGARRKETWDGEEGRDKDMRGGEWEGKRIRGLMNETRRLGVGGRKVYGAEECEMGRRELEWSAKRRCTIEANHLEWKEMEGGDDMMRDGVEKMGV</sequence>
<keyword evidence="3" id="KW-1185">Reference proteome</keyword>
<organism evidence="2 3">
    <name type="scientific">Petrolisthes cinctipes</name>
    <name type="common">Flat porcelain crab</name>
    <dbReference type="NCBI Taxonomy" id="88211"/>
    <lineage>
        <taxon>Eukaryota</taxon>
        <taxon>Metazoa</taxon>
        <taxon>Ecdysozoa</taxon>
        <taxon>Arthropoda</taxon>
        <taxon>Crustacea</taxon>
        <taxon>Multicrustacea</taxon>
        <taxon>Malacostraca</taxon>
        <taxon>Eumalacostraca</taxon>
        <taxon>Eucarida</taxon>
        <taxon>Decapoda</taxon>
        <taxon>Pleocyemata</taxon>
        <taxon>Anomura</taxon>
        <taxon>Galatheoidea</taxon>
        <taxon>Porcellanidae</taxon>
        <taxon>Petrolisthes</taxon>
    </lineage>
</organism>
<name>A0AAE1F4S5_PETCI</name>
<dbReference type="Proteomes" id="UP001286313">
    <property type="component" value="Unassembled WGS sequence"/>
</dbReference>
<feature type="region of interest" description="Disordered" evidence="1">
    <location>
        <begin position="1"/>
        <end position="160"/>
    </location>
</feature>
<evidence type="ECO:0000256" key="1">
    <source>
        <dbReference type="SAM" id="MobiDB-lite"/>
    </source>
</evidence>